<evidence type="ECO:0000256" key="1">
    <source>
        <dbReference type="SAM" id="MobiDB-lite"/>
    </source>
</evidence>
<protein>
    <submittedName>
        <fullName evidence="2">Uncharacterized protein</fullName>
    </submittedName>
</protein>
<evidence type="ECO:0000313" key="2">
    <source>
        <dbReference type="EMBL" id="MCD7472854.1"/>
    </source>
</evidence>
<proteinExistence type="predicted"/>
<evidence type="ECO:0000313" key="3">
    <source>
        <dbReference type="Proteomes" id="UP000823775"/>
    </source>
</evidence>
<gene>
    <name evidence="2" type="ORF">HAX54_014255</name>
</gene>
<sequence>EALPDSNADDHTPVPHLGHTSETFGGKQEDPRGNLTSMARNFREGIKNGIAVDEDDRDDSLAPR</sequence>
<accession>A0ABS8TQN9</accession>
<reference evidence="2 3" key="1">
    <citation type="journal article" date="2021" name="BMC Genomics">
        <title>Datura genome reveals duplications of psychoactive alkaloid biosynthetic genes and high mutation rate following tissue culture.</title>
        <authorList>
            <person name="Rajewski A."/>
            <person name="Carter-House D."/>
            <person name="Stajich J."/>
            <person name="Litt A."/>
        </authorList>
    </citation>
    <scope>NUCLEOTIDE SEQUENCE [LARGE SCALE GENOMIC DNA]</scope>
    <source>
        <strain evidence="2">AR-01</strain>
    </source>
</reference>
<name>A0ABS8TQN9_DATST</name>
<comment type="caution">
    <text evidence="2">The sequence shown here is derived from an EMBL/GenBank/DDBJ whole genome shotgun (WGS) entry which is preliminary data.</text>
</comment>
<feature type="region of interest" description="Disordered" evidence="1">
    <location>
        <begin position="1"/>
        <end position="64"/>
    </location>
</feature>
<feature type="non-terminal residue" evidence="2">
    <location>
        <position position="1"/>
    </location>
</feature>
<organism evidence="2 3">
    <name type="scientific">Datura stramonium</name>
    <name type="common">Jimsonweed</name>
    <name type="synonym">Common thornapple</name>
    <dbReference type="NCBI Taxonomy" id="4076"/>
    <lineage>
        <taxon>Eukaryota</taxon>
        <taxon>Viridiplantae</taxon>
        <taxon>Streptophyta</taxon>
        <taxon>Embryophyta</taxon>
        <taxon>Tracheophyta</taxon>
        <taxon>Spermatophyta</taxon>
        <taxon>Magnoliopsida</taxon>
        <taxon>eudicotyledons</taxon>
        <taxon>Gunneridae</taxon>
        <taxon>Pentapetalae</taxon>
        <taxon>asterids</taxon>
        <taxon>lamiids</taxon>
        <taxon>Solanales</taxon>
        <taxon>Solanaceae</taxon>
        <taxon>Solanoideae</taxon>
        <taxon>Datureae</taxon>
        <taxon>Datura</taxon>
    </lineage>
</organism>
<dbReference type="Proteomes" id="UP000823775">
    <property type="component" value="Unassembled WGS sequence"/>
</dbReference>
<keyword evidence="3" id="KW-1185">Reference proteome</keyword>
<dbReference type="EMBL" id="JACEIK010001883">
    <property type="protein sequence ID" value="MCD7472854.1"/>
    <property type="molecule type" value="Genomic_DNA"/>
</dbReference>